<dbReference type="GO" id="GO:0003824">
    <property type="term" value="F:catalytic activity"/>
    <property type="evidence" value="ECO:0007669"/>
    <property type="project" value="UniProtKB-ARBA"/>
</dbReference>
<evidence type="ECO:0000313" key="2">
    <source>
        <dbReference type="EMBL" id="EIT70847.1"/>
    </source>
</evidence>
<evidence type="ECO:0000256" key="1">
    <source>
        <dbReference type="ARBA" id="ARBA00005254"/>
    </source>
</evidence>
<dbReference type="Pfam" id="PF00378">
    <property type="entry name" value="ECH_1"/>
    <property type="match status" value="1"/>
</dbReference>
<keyword evidence="3" id="KW-1185">Reference proteome</keyword>
<dbReference type="Proteomes" id="UP000003704">
    <property type="component" value="Unassembled WGS sequence"/>
</dbReference>
<name>I7ZGI9_9GAMM</name>
<dbReference type="OrthoDB" id="9807606at2"/>
<dbReference type="PANTHER" id="PTHR43459:SF1">
    <property type="entry name" value="EG:BACN32G11.4 PROTEIN"/>
    <property type="match status" value="1"/>
</dbReference>
<dbReference type="PANTHER" id="PTHR43459">
    <property type="entry name" value="ENOYL-COA HYDRATASE"/>
    <property type="match status" value="1"/>
</dbReference>
<comment type="caution">
    <text evidence="2">The sequence shown here is derived from an EMBL/GenBank/DDBJ whole genome shotgun (WGS) entry which is preliminary data.</text>
</comment>
<dbReference type="SUPFAM" id="SSF52096">
    <property type="entry name" value="ClpP/crotonase"/>
    <property type="match status" value="1"/>
</dbReference>
<dbReference type="Gene3D" id="3.90.226.10">
    <property type="entry name" value="2-enoyl-CoA Hydratase, Chain A, domain 1"/>
    <property type="match status" value="1"/>
</dbReference>
<dbReference type="InterPro" id="IPR014748">
    <property type="entry name" value="Enoyl-CoA_hydra_C"/>
</dbReference>
<dbReference type="PATRIC" id="fig|1172194.4.peg.944"/>
<dbReference type="Gene3D" id="1.10.12.10">
    <property type="entry name" value="Lyase 2-enoyl-coa Hydratase, Chain A, domain 2"/>
    <property type="match status" value="1"/>
</dbReference>
<proteinExistence type="inferred from homology"/>
<sequence length="256" mass="27507">MSIDYAVQDGIATITLNRPDKKNAMLLAMRDRIAEIAEQINDDSEVRVVILTGAGTDFCAGADVSEMAKGGINGSLLKARHMQKAIKGLGRVNKPIIGAIRGVAVGMGLSMALACDTILATESLRMGCVQRKIGLSPDAGNVWFLNRYLGVAKAKELVYSARMFGAKEALELGLITRIVADDALMNEAIALARTYVEAPTLALGLAKQMFDVASTMTLDQFMDFEGTTVPLLAQSEDFKEGTRAFLEKRAPKFTGN</sequence>
<comment type="similarity">
    <text evidence="1">Belongs to the enoyl-CoA hydratase/isomerase family.</text>
</comment>
<dbReference type="InterPro" id="IPR001753">
    <property type="entry name" value="Enoyl-CoA_hydra/iso"/>
</dbReference>
<protein>
    <recommendedName>
        <fullName evidence="4">Enoyl-CoA hydratase</fullName>
    </recommendedName>
</protein>
<dbReference type="CDD" id="cd06558">
    <property type="entry name" value="crotonase-like"/>
    <property type="match status" value="1"/>
</dbReference>
<dbReference type="RefSeq" id="WP_007183940.1">
    <property type="nucleotide sequence ID" value="NZ_AKGD01000001.1"/>
</dbReference>
<dbReference type="AlphaFoldDB" id="I7ZGI9"/>
<accession>I7ZGI9</accession>
<dbReference type="InterPro" id="IPR029045">
    <property type="entry name" value="ClpP/crotonase-like_dom_sf"/>
</dbReference>
<dbReference type="EMBL" id="AKGD01000001">
    <property type="protein sequence ID" value="EIT70847.1"/>
    <property type="molecule type" value="Genomic_DNA"/>
</dbReference>
<evidence type="ECO:0000313" key="3">
    <source>
        <dbReference type="Proteomes" id="UP000003704"/>
    </source>
</evidence>
<dbReference type="STRING" id="1172194.WQQ_09840"/>
<reference evidence="2 3" key="1">
    <citation type="journal article" date="2012" name="J. Bacteriol.">
        <title>Genome Sequence of n-Alkane-Degrading Hydrocarboniphaga effusa Strain AP103T (ATCC BAA-332T).</title>
        <authorList>
            <person name="Chang H.K."/>
            <person name="Zylstra G.J."/>
            <person name="Chae J.C."/>
        </authorList>
    </citation>
    <scope>NUCLEOTIDE SEQUENCE [LARGE SCALE GENOMIC DNA]</scope>
    <source>
        <strain evidence="2 3">AP103</strain>
    </source>
</reference>
<evidence type="ECO:0008006" key="4">
    <source>
        <dbReference type="Google" id="ProtNLM"/>
    </source>
</evidence>
<organism evidence="2 3">
    <name type="scientific">Hydrocarboniphaga effusa AP103</name>
    <dbReference type="NCBI Taxonomy" id="1172194"/>
    <lineage>
        <taxon>Bacteria</taxon>
        <taxon>Pseudomonadati</taxon>
        <taxon>Pseudomonadota</taxon>
        <taxon>Gammaproteobacteria</taxon>
        <taxon>Nevskiales</taxon>
        <taxon>Nevskiaceae</taxon>
        <taxon>Hydrocarboniphaga</taxon>
    </lineage>
</organism>
<gene>
    <name evidence="2" type="ORF">WQQ_09840</name>
</gene>